<dbReference type="InterPro" id="IPR057326">
    <property type="entry name" value="KR_dom"/>
</dbReference>
<dbReference type="PROSITE" id="PS00061">
    <property type="entry name" value="ADH_SHORT"/>
    <property type="match status" value="1"/>
</dbReference>
<gene>
    <name evidence="4" type="ORF">IV02_23965</name>
</gene>
<dbReference type="GO" id="GO:0032787">
    <property type="term" value="P:monocarboxylic acid metabolic process"/>
    <property type="evidence" value="ECO:0007669"/>
    <property type="project" value="UniProtKB-ARBA"/>
</dbReference>
<name>A0A085UVH7_PSESX</name>
<evidence type="ECO:0000256" key="1">
    <source>
        <dbReference type="ARBA" id="ARBA00006484"/>
    </source>
</evidence>
<feature type="domain" description="Ketoreductase" evidence="3">
    <location>
        <begin position="8"/>
        <end position="189"/>
    </location>
</feature>
<dbReference type="PRINTS" id="PR00081">
    <property type="entry name" value="GDHRDH"/>
</dbReference>
<dbReference type="InterPro" id="IPR002347">
    <property type="entry name" value="SDR_fam"/>
</dbReference>
<dbReference type="InterPro" id="IPR050259">
    <property type="entry name" value="SDR"/>
</dbReference>
<dbReference type="PANTHER" id="PTHR42879">
    <property type="entry name" value="3-OXOACYL-(ACYL-CARRIER-PROTEIN) REDUCTASE"/>
    <property type="match status" value="1"/>
</dbReference>
<comment type="caution">
    <text evidence="4">The sequence shown here is derived from an EMBL/GenBank/DDBJ whole genome shotgun (WGS) entry which is preliminary data.</text>
</comment>
<dbReference type="EMBL" id="JPQT01000130">
    <property type="protein sequence ID" value="KFE47190.1"/>
    <property type="molecule type" value="Genomic_DNA"/>
</dbReference>
<reference evidence="4 5" key="1">
    <citation type="submission" date="2014-07" db="EMBL/GenBank/DDBJ databases">
        <title>Draft Genome Sequences of Environmental Pseudomonas syringae strains.</title>
        <authorList>
            <person name="Baltrus D.A."/>
            <person name="Berge O."/>
            <person name="Morris C."/>
        </authorList>
    </citation>
    <scope>NUCLEOTIDE SEQUENCE [LARGE SCALE GENOMIC DNA]</scope>
    <source>
        <strain evidence="4 5">CEB003</strain>
    </source>
</reference>
<evidence type="ECO:0000313" key="5">
    <source>
        <dbReference type="Proteomes" id="UP000028643"/>
    </source>
</evidence>
<dbReference type="InterPro" id="IPR036291">
    <property type="entry name" value="NAD(P)-bd_dom_sf"/>
</dbReference>
<dbReference type="SUPFAM" id="SSF51735">
    <property type="entry name" value="NAD(P)-binding Rossmann-fold domains"/>
    <property type="match status" value="1"/>
</dbReference>
<comment type="similarity">
    <text evidence="1 2">Belongs to the short-chain dehydrogenases/reductases (SDR) family.</text>
</comment>
<protein>
    <submittedName>
        <fullName evidence="4">3-oxoacyl-ACP reductase</fullName>
    </submittedName>
</protein>
<dbReference type="SMART" id="SM00822">
    <property type="entry name" value="PKS_KR"/>
    <property type="match status" value="1"/>
</dbReference>
<proteinExistence type="inferred from homology"/>
<dbReference type="PRINTS" id="PR00080">
    <property type="entry name" value="SDRFAMILY"/>
</dbReference>
<evidence type="ECO:0000256" key="2">
    <source>
        <dbReference type="RuleBase" id="RU000363"/>
    </source>
</evidence>
<dbReference type="PATRIC" id="fig|317.174.peg.4901"/>
<dbReference type="RefSeq" id="WP_047578334.1">
    <property type="nucleotide sequence ID" value="NZ_JPQT01000130.1"/>
</dbReference>
<dbReference type="AlphaFoldDB" id="A0A085UVH7"/>
<dbReference type="InterPro" id="IPR020904">
    <property type="entry name" value="Sc_DH/Rdtase_CS"/>
</dbReference>
<dbReference type="Pfam" id="PF00106">
    <property type="entry name" value="adh_short"/>
    <property type="match status" value="1"/>
</dbReference>
<evidence type="ECO:0000259" key="3">
    <source>
        <dbReference type="SMART" id="SM00822"/>
    </source>
</evidence>
<dbReference type="FunFam" id="3.40.50.720:FF:000084">
    <property type="entry name" value="Short-chain dehydrogenase reductase"/>
    <property type="match status" value="1"/>
</dbReference>
<accession>A0A085UVH7</accession>
<sequence>MDLQLGGKKALVTGSSKGIGEAIARKLAFENAVTVVHGRDRAQAERVAKDIIKQGGSAFVVVGDLVDDDQVQRLVDAAQKLVGPIDILINNAGGSGGTKDSWNSTRPESWTAAYDRNVLSALRVTTRLLPKMREARWGRVINISSLAATMPPPTAPDYCAAKAAMNAMTASMAKAVAAEGITVNAISPGTIHSATLDARFREVAEEHGLASKDAPWDEIERAVLPMFAQVPLGRVGRLDEIAAAVAFLASPVAGYITGVNLRIDGGLSPVI</sequence>
<organism evidence="4 5">
    <name type="scientific">Pseudomonas syringae</name>
    <dbReference type="NCBI Taxonomy" id="317"/>
    <lineage>
        <taxon>Bacteria</taxon>
        <taxon>Pseudomonadati</taxon>
        <taxon>Pseudomonadota</taxon>
        <taxon>Gammaproteobacteria</taxon>
        <taxon>Pseudomonadales</taxon>
        <taxon>Pseudomonadaceae</taxon>
        <taxon>Pseudomonas</taxon>
    </lineage>
</organism>
<dbReference type="Proteomes" id="UP000028643">
    <property type="component" value="Unassembled WGS sequence"/>
</dbReference>
<evidence type="ECO:0000313" key="4">
    <source>
        <dbReference type="EMBL" id="KFE47190.1"/>
    </source>
</evidence>
<dbReference type="Gene3D" id="3.40.50.720">
    <property type="entry name" value="NAD(P)-binding Rossmann-like Domain"/>
    <property type="match status" value="1"/>
</dbReference>